<protein>
    <submittedName>
        <fullName evidence="2">Uncharacterized protein</fullName>
    </submittedName>
</protein>
<comment type="caution">
    <text evidence="2">The sequence shown here is derived from an EMBL/GenBank/DDBJ whole genome shotgun (WGS) entry which is preliminary data.</text>
</comment>
<name>A0A9W8EH72_9FUNG</name>
<feature type="region of interest" description="Disordered" evidence="1">
    <location>
        <begin position="64"/>
        <end position="90"/>
    </location>
</feature>
<organism evidence="2 3">
    <name type="scientific">Coemansia thaxteri</name>
    <dbReference type="NCBI Taxonomy" id="2663907"/>
    <lineage>
        <taxon>Eukaryota</taxon>
        <taxon>Fungi</taxon>
        <taxon>Fungi incertae sedis</taxon>
        <taxon>Zoopagomycota</taxon>
        <taxon>Kickxellomycotina</taxon>
        <taxon>Kickxellomycetes</taxon>
        <taxon>Kickxellales</taxon>
        <taxon>Kickxellaceae</taxon>
        <taxon>Coemansia</taxon>
    </lineage>
</organism>
<feature type="region of interest" description="Disordered" evidence="1">
    <location>
        <begin position="1"/>
        <end position="22"/>
    </location>
</feature>
<feature type="compositionally biased region" description="Basic and acidic residues" evidence="1">
    <location>
        <begin position="70"/>
        <end position="90"/>
    </location>
</feature>
<keyword evidence="3" id="KW-1185">Reference proteome</keyword>
<dbReference type="Proteomes" id="UP001150907">
    <property type="component" value="Unassembled WGS sequence"/>
</dbReference>
<evidence type="ECO:0000313" key="3">
    <source>
        <dbReference type="Proteomes" id="UP001150907"/>
    </source>
</evidence>
<reference evidence="2" key="1">
    <citation type="submission" date="2022-07" db="EMBL/GenBank/DDBJ databases">
        <title>Phylogenomic reconstructions and comparative analyses of Kickxellomycotina fungi.</title>
        <authorList>
            <person name="Reynolds N.K."/>
            <person name="Stajich J.E."/>
            <person name="Barry K."/>
            <person name="Grigoriev I.V."/>
            <person name="Crous P."/>
            <person name="Smith M.E."/>
        </authorList>
    </citation>
    <scope>NUCLEOTIDE SEQUENCE</scope>
    <source>
        <strain evidence="2">IMI 214461</strain>
    </source>
</reference>
<dbReference type="EMBL" id="JANBQF010000363">
    <property type="protein sequence ID" value="KAJ2001804.1"/>
    <property type="molecule type" value="Genomic_DNA"/>
</dbReference>
<dbReference type="AlphaFoldDB" id="A0A9W8EH72"/>
<gene>
    <name evidence="2" type="ORF">H4R26_003932</name>
</gene>
<evidence type="ECO:0000256" key="1">
    <source>
        <dbReference type="SAM" id="MobiDB-lite"/>
    </source>
</evidence>
<evidence type="ECO:0000313" key="2">
    <source>
        <dbReference type="EMBL" id="KAJ2001804.1"/>
    </source>
</evidence>
<sequence length="90" mass="9714">MSSAVSVTANYEHAAGPEANFALDETFAEDGSRKSKCLSDALEALQSTLNKNLTAIMAEEKKHTRAAPLCDEHSNSDSDTTSKRQKPDDL</sequence>
<proteinExistence type="predicted"/>
<accession>A0A9W8EH72</accession>